<evidence type="ECO:0000313" key="2">
    <source>
        <dbReference type="Proteomes" id="UP001057452"/>
    </source>
</evidence>
<comment type="caution">
    <text evidence="1">The sequence shown here is derived from an EMBL/GenBank/DDBJ whole genome shotgun (WGS) entry which is preliminary data.</text>
</comment>
<proteinExistence type="predicted"/>
<dbReference type="Proteomes" id="UP001057452">
    <property type="component" value="Chromosome 4"/>
</dbReference>
<keyword evidence="2" id="KW-1185">Reference proteome</keyword>
<name>A0ACB9XP34_CHAAC</name>
<organism evidence="1 2">
    <name type="scientific">Chaenocephalus aceratus</name>
    <name type="common">Blackfin icefish</name>
    <name type="synonym">Chaenichthys aceratus</name>
    <dbReference type="NCBI Taxonomy" id="36190"/>
    <lineage>
        <taxon>Eukaryota</taxon>
        <taxon>Metazoa</taxon>
        <taxon>Chordata</taxon>
        <taxon>Craniata</taxon>
        <taxon>Vertebrata</taxon>
        <taxon>Euteleostomi</taxon>
        <taxon>Actinopterygii</taxon>
        <taxon>Neopterygii</taxon>
        <taxon>Teleostei</taxon>
        <taxon>Neoteleostei</taxon>
        <taxon>Acanthomorphata</taxon>
        <taxon>Eupercaria</taxon>
        <taxon>Perciformes</taxon>
        <taxon>Notothenioidei</taxon>
        <taxon>Channichthyidae</taxon>
        <taxon>Chaenocephalus</taxon>
    </lineage>
</organism>
<evidence type="ECO:0000313" key="1">
    <source>
        <dbReference type="EMBL" id="KAI4829036.1"/>
    </source>
</evidence>
<reference evidence="1" key="1">
    <citation type="submission" date="2022-05" db="EMBL/GenBank/DDBJ databases">
        <title>Chromosome-level genome of Chaenocephalus aceratus.</title>
        <authorList>
            <person name="Park H."/>
        </authorList>
    </citation>
    <scope>NUCLEOTIDE SEQUENCE</scope>
    <source>
        <strain evidence="1">KU_202001</strain>
    </source>
</reference>
<protein>
    <submittedName>
        <fullName evidence="1">Uncharacterized protein</fullName>
    </submittedName>
</protein>
<sequence length="205" mass="22670">MPNGWSKGEMDPGLLPTPEQTPLQQKRTMRLPDTDWDQSQTFLTRRGDSLPQQLCHLPELQVPARRRRRDGPDRGPGGGHASPHTERQRYLILATQRGEHGGSRPSGNALRNSAGDYIYLPRHAAGLPRPTEGGVRSHSHMDYGEPRWSHEALNYNSNNGAYHPPAPGHHQARYALAPGDGGTGGTGGLQPSSSEEQWRAHHQRQ</sequence>
<accession>A0ACB9XP34</accession>
<dbReference type="EMBL" id="CM043788">
    <property type="protein sequence ID" value="KAI4829036.1"/>
    <property type="molecule type" value="Genomic_DNA"/>
</dbReference>
<gene>
    <name evidence="1" type="ORF">KUCAC02_023099</name>
</gene>